<dbReference type="InterPro" id="IPR000873">
    <property type="entry name" value="AMP-dep_synth/lig_dom"/>
</dbReference>
<dbReference type="Proteomes" id="UP000292423">
    <property type="component" value="Unassembled WGS sequence"/>
</dbReference>
<dbReference type="EMBL" id="SHKX01000017">
    <property type="protein sequence ID" value="RZU36789.1"/>
    <property type="molecule type" value="Genomic_DNA"/>
</dbReference>
<protein>
    <submittedName>
        <fullName evidence="3">Long-chain acyl-CoA synthetase</fullName>
    </submittedName>
</protein>
<dbReference type="PANTHER" id="PTHR24096">
    <property type="entry name" value="LONG-CHAIN-FATTY-ACID--COA LIGASE"/>
    <property type="match status" value="1"/>
</dbReference>
<feature type="domain" description="AMP-binding enzyme C-terminal" evidence="2">
    <location>
        <begin position="499"/>
        <end position="575"/>
    </location>
</feature>
<evidence type="ECO:0000313" key="3">
    <source>
        <dbReference type="EMBL" id="RZU36789.1"/>
    </source>
</evidence>
<proteinExistence type="predicted"/>
<evidence type="ECO:0000313" key="4">
    <source>
        <dbReference type="Proteomes" id="UP000292423"/>
    </source>
</evidence>
<dbReference type="SUPFAM" id="SSF56801">
    <property type="entry name" value="Acetyl-CoA synthetase-like"/>
    <property type="match status" value="1"/>
</dbReference>
<dbReference type="InterPro" id="IPR045851">
    <property type="entry name" value="AMP-bd_C_sf"/>
</dbReference>
<evidence type="ECO:0000259" key="1">
    <source>
        <dbReference type="Pfam" id="PF00501"/>
    </source>
</evidence>
<comment type="caution">
    <text evidence="3">The sequence shown here is derived from an EMBL/GenBank/DDBJ whole genome shotgun (WGS) entry which is preliminary data.</text>
</comment>
<dbReference type="GO" id="GO:0016405">
    <property type="term" value="F:CoA-ligase activity"/>
    <property type="evidence" value="ECO:0007669"/>
    <property type="project" value="TreeGrafter"/>
</dbReference>
<reference evidence="3 4" key="1">
    <citation type="submission" date="2019-02" db="EMBL/GenBank/DDBJ databases">
        <title>Genomic Encyclopedia of Type Strains, Phase IV (KMG-IV): sequencing the most valuable type-strain genomes for metagenomic binning, comparative biology and taxonomic classification.</title>
        <authorList>
            <person name="Goeker M."/>
        </authorList>
    </citation>
    <scope>NUCLEOTIDE SEQUENCE [LARGE SCALE GENOMIC DNA]</scope>
    <source>
        <strain evidence="3 4">DSM 105135</strain>
    </source>
</reference>
<organism evidence="3 4">
    <name type="scientific">Fluviicoccus keumensis</name>
    <dbReference type="NCBI Taxonomy" id="1435465"/>
    <lineage>
        <taxon>Bacteria</taxon>
        <taxon>Pseudomonadati</taxon>
        <taxon>Pseudomonadota</taxon>
        <taxon>Gammaproteobacteria</taxon>
        <taxon>Moraxellales</taxon>
        <taxon>Moraxellaceae</taxon>
        <taxon>Fluviicoccus</taxon>
    </lineage>
</organism>
<dbReference type="OrthoDB" id="9803968at2"/>
<name>A0A4Q7YJY5_9GAMM</name>
<dbReference type="Pfam" id="PF00501">
    <property type="entry name" value="AMP-binding"/>
    <property type="match status" value="1"/>
</dbReference>
<accession>A0A4Q7YJY5</accession>
<feature type="domain" description="AMP-dependent synthetase/ligase" evidence="1">
    <location>
        <begin position="60"/>
        <end position="439"/>
    </location>
</feature>
<sequence length="593" mass="65105">MSRLKLLASGEARLAAGAVIGQMGASRLARNLLGAAWRHHRKNSGLGREFFLGFWESLGTREAVIDGKRRLSFLAFRERVLRVVDALHTLGLREGDACAVLLQNGAEWFEINQACNLSGIIMPMLNWHLKPVELAQCIQRANAKVVVVDADFLDRVLAVRDQLTTVSHILVVGSQDAPSGTLAYERLLADALPRLRPGTFHLSAKAYSGGTTGTPKFINLDQAAMFGETDSARRGASRDEALRMALGQLSALGWYGLGDLHDAQSGNARSLVPGPLYHAGVQVAVLPFLFGGTVVPMRKFTAEAFLQMIEAERISWTFVAPTMLERVLALPDEVRQRYDLSSMRTLICAAAPCPAPVKIAINALFQKQGAPRDVFHEYYGASETGIITILLPGDYARHPERYRSVGKVRAAQCRIYDAATGSWAACGVEGKVLVRSALTFGLQYVGEQKKTDDCFIEVEGQLWYDDGLIGYLDSDDFLYLTSREKEMIITGGVNLFPNEIEEVIKRHPDVLDVAVVRAPDPDLGEVPAAVVELREDAASVTAEDILAHCREQGLYGFKVPRRVEFGHLPRNLAGKLPKKQLEAAFWKGVERIG</sequence>
<dbReference type="Pfam" id="PF13193">
    <property type="entry name" value="AMP-binding_C"/>
    <property type="match status" value="1"/>
</dbReference>
<dbReference type="InterPro" id="IPR025110">
    <property type="entry name" value="AMP-bd_C"/>
</dbReference>
<dbReference type="RefSeq" id="WP_130415768.1">
    <property type="nucleotide sequence ID" value="NZ_SHKX01000017.1"/>
</dbReference>
<dbReference type="AlphaFoldDB" id="A0A4Q7YJY5"/>
<dbReference type="InterPro" id="IPR042099">
    <property type="entry name" value="ANL_N_sf"/>
</dbReference>
<evidence type="ECO:0000259" key="2">
    <source>
        <dbReference type="Pfam" id="PF13193"/>
    </source>
</evidence>
<dbReference type="PANTHER" id="PTHR24096:SF323">
    <property type="entry name" value="BLR3536 PROTEIN"/>
    <property type="match status" value="1"/>
</dbReference>
<keyword evidence="4" id="KW-1185">Reference proteome</keyword>
<dbReference type="Gene3D" id="3.30.300.30">
    <property type="match status" value="1"/>
</dbReference>
<gene>
    <name evidence="3" type="ORF">EV700_3261</name>
</gene>
<dbReference type="Gene3D" id="3.40.50.12780">
    <property type="entry name" value="N-terminal domain of ligase-like"/>
    <property type="match status" value="1"/>
</dbReference>